<feature type="transmembrane region" description="Helical" evidence="1">
    <location>
        <begin position="196"/>
        <end position="216"/>
    </location>
</feature>
<keyword evidence="3" id="KW-1185">Reference proteome</keyword>
<dbReference type="AlphaFoldDB" id="A0A9N9YFM4"/>
<keyword evidence="1" id="KW-0812">Transmembrane</keyword>
<feature type="transmembrane region" description="Helical" evidence="1">
    <location>
        <begin position="167"/>
        <end position="190"/>
    </location>
</feature>
<keyword evidence="1" id="KW-0472">Membrane</keyword>
<gene>
    <name evidence="2" type="ORF">CRHIZ90672A_00018508</name>
</gene>
<proteinExistence type="predicted"/>
<accession>A0A9N9YFM4</accession>
<dbReference type="Proteomes" id="UP000696573">
    <property type="component" value="Unassembled WGS sequence"/>
</dbReference>
<evidence type="ECO:0000313" key="3">
    <source>
        <dbReference type="Proteomes" id="UP000696573"/>
    </source>
</evidence>
<keyword evidence="1" id="KW-1133">Transmembrane helix</keyword>
<evidence type="ECO:0000256" key="1">
    <source>
        <dbReference type="SAM" id="Phobius"/>
    </source>
</evidence>
<dbReference type="EMBL" id="CABFNQ020000500">
    <property type="protein sequence ID" value="CAH0017228.1"/>
    <property type="molecule type" value="Genomic_DNA"/>
</dbReference>
<sequence length="237" mass="25781">MYKTAQNPFQNSIRLGTAMILITLHSPELGKRAFAIGKVAGARQGSVRPQLPREPDLDNDERELLVRLTALLKNLDDTSADSTSSVESHIERAAAESYRPFANAMLATATFAGTITLTVILTPGNSPDIPGLGVLTYASSIFIGCIMACICLITSIEVNVPFAWLRLEATIVGLLLFSAFFLLLLASTLLRDNQGAFTLGCILYFTFGLLILLLGLTDWLPTLKRLPFSVRRIPPTL</sequence>
<comment type="caution">
    <text evidence="2">The sequence shown here is derived from an EMBL/GenBank/DDBJ whole genome shotgun (WGS) entry which is preliminary data.</text>
</comment>
<feature type="transmembrane region" description="Helical" evidence="1">
    <location>
        <begin position="134"/>
        <end position="155"/>
    </location>
</feature>
<evidence type="ECO:0000313" key="2">
    <source>
        <dbReference type="EMBL" id="CAH0017228.1"/>
    </source>
</evidence>
<organism evidence="2 3">
    <name type="scientific">Clonostachys rhizophaga</name>
    <dbReference type="NCBI Taxonomy" id="160324"/>
    <lineage>
        <taxon>Eukaryota</taxon>
        <taxon>Fungi</taxon>
        <taxon>Dikarya</taxon>
        <taxon>Ascomycota</taxon>
        <taxon>Pezizomycotina</taxon>
        <taxon>Sordariomycetes</taxon>
        <taxon>Hypocreomycetidae</taxon>
        <taxon>Hypocreales</taxon>
        <taxon>Bionectriaceae</taxon>
        <taxon>Clonostachys</taxon>
    </lineage>
</organism>
<protein>
    <submittedName>
        <fullName evidence="2">Uncharacterized protein</fullName>
    </submittedName>
</protein>
<feature type="transmembrane region" description="Helical" evidence="1">
    <location>
        <begin position="101"/>
        <end position="122"/>
    </location>
</feature>
<reference evidence="2" key="1">
    <citation type="submission" date="2021-10" db="EMBL/GenBank/DDBJ databases">
        <authorList>
            <person name="Piombo E."/>
        </authorList>
    </citation>
    <scope>NUCLEOTIDE SEQUENCE</scope>
</reference>
<dbReference type="OrthoDB" id="10660064at2759"/>
<name>A0A9N9YFM4_9HYPO</name>